<name>A0A9N9JVU2_9GLOM</name>
<protein>
    <submittedName>
        <fullName evidence="2">25285_t:CDS:1</fullName>
    </submittedName>
</protein>
<accession>A0A9N9JVU2</accession>
<proteinExistence type="predicted"/>
<evidence type="ECO:0000313" key="2">
    <source>
        <dbReference type="EMBL" id="CAG8795975.1"/>
    </source>
</evidence>
<evidence type="ECO:0000313" key="3">
    <source>
        <dbReference type="Proteomes" id="UP000789405"/>
    </source>
</evidence>
<gene>
    <name evidence="2" type="ORF">DERYTH_LOCUS22389</name>
</gene>
<reference evidence="2" key="1">
    <citation type="submission" date="2021-06" db="EMBL/GenBank/DDBJ databases">
        <authorList>
            <person name="Kallberg Y."/>
            <person name="Tangrot J."/>
            <person name="Rosling A."/>
        </authorList>
    </citation>
    <scope>NUCLEOTIDE SEQUENCE</scope>
    <source>
        <strain evidence="2">MA453B</strain>
    </source>
</reference>
<dbReference type="Proteomes" id="UP000789405">
    <property type="component" value="Unassembled WGS sequence"/>
</dbReference>
<feature type="compositionally biased region" description="Basic residues" evidence="1">
    <location>
        <begin position="1"/>
        <end position="17"/>
    </location>
</feature>
<keyword evidence="3" id="KW-1185">Reference proteome</keyword>
<feature type="region of interest" description="Disordered" evidence="1">
    <location>
        <begin position="1"/>
        <end position="31"/>
    </location>
</feature>
<dbReference type="AlphaFoldDB" id="A0A9N9JVU2"/>
<feature type="non-terminal residue" evidence="2">
    <location>
        <position position="1"/>
    </location>
</feature>
<evidence type="ECO:0000256" key="1">
    <source>
        <dbReference type="SAM" id="MobiDB-lite"/>
    </source>
</evidence>
<feature type="non-terminal residue" evidence="2">
    <location>
        <position position="143"/>
    </location>
</feature>
<dbReference type="EMBL" id="CAJVPY010030943">
    <property type="protein sequence ID" value="CAG8795975.1"/>
    <property type="molecule type" value="Genomic_DNA"/>
</dbReference>
<sequence>SRFKKTQSGKKPSKRKLSPVNTTRKRSWQDTNPLATNEIVAEINPIANLNNKKEVGDADEVGNVAAIDNDEIGAVAKVNPSVMVNLANLTGVVAGVVVDLAGVVVNLTDVVVAGVVVDLLRHAIVDLLGVIELDIGIGIIGVE</sequence>
<comment type="caution">
    <text evidence="2">The sequence shown here is derived from an EMBL/GenBank/DDBJ whole genome shotgun (WGS) entry which is preliminary data.</text>
</comment>
<organism evidence="2 3">
    <name type="scientific">Dentiscutata erythropus</name>
    <dbReference type="NCBI Taxonomy" id="1348616"/>
    <lineage>
        <taxon>Eukaryota</taxon>
        <taxon>Fungi</taxon>
        <taxon>Fungi incertae sedis</taxon>
        <taxon>Mucoromycota</taxon>
        <taxon>Glomeromycotina</taxon>
        <taxon>Glomeromycetes</taxon>
        <taxon>Diversisporales</taxon>
        <taxon>Gigasporaceae</taxon>
        <taxon>Dentiscutata</taxon>
    </lineage>
</organism>